<keyword evidence="3" id="KW-1185">Reference proteome</keyword>
<reference evidence="3" key="1">
    <citation type="submission" date="2017-05" db="EMBL/GenBank/DDBJ databases">
        <title>Complete and WGS of Bordetella genogroups.</title>
        <authorList>
            <person name="Spilker T."/>
            <person name="Lipuma J."/>
        </authorList>
    </citation>
    <scope>NUCLEOTIDE SEQUENCE [LARGE SCALE GENOMIC DNA]</scope>
    <source>
        <strain evidence="3">AU8256</strain>
    </source>
</reference>
<proteinExistence type="predicted"/>
<sequence>MNKIAIAATALLATGCASSAGDSPGPVGMPNPASAYCVERGGKLTIEDRPAGQVGICTLPDGTRIEEWELYRRDHPAK</sequence>
<feature type="signal peptide" evidence="1">
    <location>
        <begin position="1"/>
        <end position="19"/>
    </location>
</feature>
<gene>
    <name evidence="2" type="ORF">CAL24_16185</name>
</gene>
<dbReference type="PANTHER" id="PTHR38008:SF2">
    <property type="entry name" value="HEMOLYSIN"/>
    <property type="match status" value="1"/>
</dbReference>
<name>A0A261VTQ4_9BORD</name>
<accession>A0A261VTQ4</accession>
<evidence type="ECO:0000313" key="3">
    <source>
        <dbReference type="Proteomes" id="UP000215633"/>
    </source>
</evidence>
<dbReference type="InterPro" id="IPR005590">
    <property type="entry name" value="DUF333"/>
</dbReference>
<dbReference type="EMBL" id="NEVT01000006">
    <property type="protein sequence ID" value="OZI76643.1"/>
    <property type="molecule type" value="Genomic_DNA"/>
</dbReference>
<evidence type="ECO:0000313" key="2">
    <source>
        <dbReference type="EMBL" id="OZI76643.1"/>
    </source>
</evidence>
<dbReference type="AlphaFoldDB" id="A0A261VTQ4"/>
<dbReference type="Pfam" id="PF03891">
    <property type="entry name" value="DUF333"/>
    <property type="match status" value="1"/>
</dbReference>
<dbReference type="RefSeq" id="WP_028353297.1">
    <property type="nucleotide sequence ID" value="NZ_NEVT01000006.1"/>
</dbReference>
<evidence type="ECO:0000256" key="1">
    <source>
        <dbReference type="SAM" id="SignalP"/>
    </source>
</evidence>
<dbReference type="PROSITE" id="PS51257">
    <property type="entry name" value="PROKAR_LIPOPROTEIN"/>
    <property type="match status" value="1"/>
</dbReference>
<keyword evidence="1" id="KW-0732">Signal</keyword>
<feature type="chain" id="PRO_5012740541" evidence="1">
    <location>
        <begin position="20"/>
        <end position="78"/>
    </location>
</feature>
<comment type="caution">
    <text evidence="2">The sequence shown here is derived from an EMBL/GenBank/DDBJ whole genome shotgun (WGS) entry which is preliminary data.</text>
</comment>
<organism evidence="2 3">
    <name type="scientific">Bordetella genomosp. 2</name>
    <dbReference type="NCBI Taxonomy" id="1983456"/>
    <lineage>
        <taxon>Bacteria</taxon>
        <taxon>Pseudomonadati</taxon>
        <taxon>Pseudomonadota</taxon>
        <taxon>Betaproteobacteria</taxon>
        <taxon>Burkholderiales</taxon>
        <taxon>Alcaligenaceae</taxon>
        <taxon>Bordetella</taxon>
    </lineage>
</organism>
<protein>
    <submittedName>
        <fullName evidence="2">Transcriptional regulator</fullName>
    </submittedName>
</protein>
<dbReference type="Proteomes" id="UP000215633">
    <property type="component" value="Unassembled WGS sequence"/>
</dbReference>
<dbReference type="PANTHER" id="PTHR38008">
    <property type="entry name" value="HEMOLYSIN-RELATED"/>
    <property type="match status" value="1"/>
</dbReference>